<organism evidence="9 10">
    <name type="scientific">Eubacterium cellulosolvens (strain ATCC 43171 / JCM 9499 / 6)</name>
    <name type="common">Cillobacterium cellulosolvens</name>
    <dbReference type="NCBI Taxonomy" id="633697"/>
    <lineage>
        <taxon>Bacteria</taxon>
        <taxon>Bacillati</taxon>
        <taxon>Bacillota</taxon>
        <taxon>Clostridia</taxon>
        <taxon>Eubacteriales</taxon>
        <taxon>Eubacteriaceae</taxon>
        <taxon>Eubacterium</taxon>
    </lineage>
</organism>
<evidence type="ECO:0000313" key="10">
    <source>
        <dbReference type="Proteomes" id="UP000005753"/>
    </source>
</evidence>
<protein>
    <submittedName>
        <fullName evidence="9">Trk-type K+ transport system, membrane component</fullName>
    </submittedName>
</protein>
<keyword evidence="6" id="KW-0406">Ion transport</keyword>
<gene>
    <name evidence="9" type="ORF">EubceDRAFT1_2363</name>
</gene>
<dbReference type="GO" id="GO:0030001">
    <property type="term" value="P:metal ion transport"/>
    <property type="evidence" value="ECO:0007669"/>
    <property type="project" value="UniProtKB-ARBA"/>
</dbReference>
<feature type="transmembrane region" description="Helical" evidence="8">
    <location>
        <begin position="414"/>
        <end position="439"/>
    </location>
</feature>
<dbReference type="InterPro" id="IPR003445">
    <property type="entry name" value="Cat_transpt"/>
</dbReference>
<dbReference type="Pfam" id="PF02386">
    <property type="entry name" value="TrkH"/>
    <property type="match status" value="1"/>
</dbReference>
<evidence type="ECO:0000256" key="4">
    <source>
        <dbReference type="ARBA" id="ARBA00022692"/>
    </source>
</evidence>
<reference evidence="9 10" key="1">
    <citation type="submission" date="2010-08" db="EMBL/GenBank/DDBJ databases">
        <authorList>
            <consortium name="US DOE Joint Genome Institute (JGI-PGF)"/>
            <person name="Lucas S."/>
            <person name="Copeland A."/>
            <person name="Lapidus A."/>
            <person name="Cheng J.-F."/>
            <person name="Bruce D."/>
            <person name="Goodwin L."/>
            <person name="Pitluck S."/>
            <person name="Land M.L."/>
            <person name="Hauser L."/>
            <person name="Chang Y.-J."/>
            <person name="Anderson I.J."/>
            <person name="Johnson E."/>
            <person name="Mulhopadhyay B."/>
            <person name="Kyrpides N."/>
            <person name="Woyke T.J."/>
        </authorList>
    </citation>
    <scope>NUCLEOTIDE SEQUENCE [LARGE SCALE GENOMIC DNA]</scope>
    <source>
        <strain evidence="9 10">6</strain>
    </source>
</reference>
<comment type="subcellular location">
    <subcellularLocation>
        <location evidence="1">Cell membrane</location>
        <topology evidence="1">Multi-pass membrane protein</topology>
    </subcellularLocation>
</comment>
<feature type="transmembrane region" description="Helical" evidence="8">
    <location>
        <begin position="192"/>
        <end position="215"/>
    </location>
</feature>
<name>I5AWC4_EUBC6</name>
<dbReference type="PANTHER" id="PTHR32024">
    <property type="entry name" value="TRK SYSTEM POTASSIUM UPTAKE PROTEIN TRKG-RELATED"/>
    <property type="match status" value="1"/>
</dbReference>
<keyword evidence="10" id="KW-1185">Reference proteome</keyword>
<sequence>MSLNQKGIKLAPVQIIPASFFLAILAGTILLMLPVSSASGRGTDVLTALFTATTSICVTGLVVVDTFAHWSFFGQLVILALIQIGGMGMIAMASTIMLLTRKKFSLKDRMLLRDAFNLNSDNRVLRFLVRVIKGTLLVEAAGAVLYCFVLIPEFGVKKGIWCSIFNSVSAFCNAGMDVMGGNSLGNYRSNPLFMTVTIALIVFGGLGFAVWFDVLGRMRDGFRRNFSPVTVIKRFSEHTKLVLSFTIFLLLAGTLIIFFLEYDNPGTIGGFGLGGKLANSFFESVTLRTAGFTTFPQENMRDASCMVAYILMFIGGSPIGTAGGIKTTTFFLLIMNVRSYLRNQDENVVFHHRVSEESMRKASAIVFVSAGAVMLFTALLCIVNPVPMEDALYEVVSACGTVGLSRGLTPSLNALGRLTIIVAMYLGRIGPISLVALFAGNGADANKIRYSEGKFYVG</sequence>
<keyword evidence="2" id="KW-0813">Transport</keyword>
<dbReference type="GO" id="GO:0005886">
    <property type="term" value="C:plasma membrane"/>
    <property type="evidence" value="ECO:0007669"/>
    <property type="project" value="UniProtKB-SubCell"/>
</dbReference>
<reference evidence="9 10" key="2">
    <citation type="submission" date="2012-02" db="EMBL/GenBank/DDBJ databases">
        <title>Improved High-Quality Draft sequence of Eubacterium cellulosolvens 6.</title>
        <authorList>
            <consortium name="US DOE Joint Genome Institute"/>
            <person name="Lucas S."/>
            <person name="Han J."/>
            <person name="Lapidus A."/>
            <person name="Cheng J.-F."/>
            <person name="Goodwin L."/>
            <person name="Pitluck S."/>
            <person name="Peters L."/>
            <person name="Mikhailova N."/>
            <person name="Gu W."/>
            <person name="Detter J.C."/>
            <person name="Han C."/>
            <person name="Tapia R."/>
            <person name="Land M."/>
            <person name="Hauser L."/>
            <person name="Kyrpides N."/>
            <person name="Ivanova N."/>
            <person name="Pagani I."/>
            <person name="Johnson E."/>
            <person name="Mukhopadhyay B."/>
            <person name="Anderson I."/>
            <person name="Woyke T."/>
        </authorList>
    </citation>
    <scope>NUCLEOTIDE SEQUENCE [LARGE SCALE GENOMIC DNA]</scope>
    <source>
        <strain evidence="9 10">6</strain>
    </source>
</reference>
<evidence type="ECO:0000256" key="6">
    <source>
        <dbReference type="ARBA" id="ARBA00023065"/>
    </source>
</evidence>
<proteinExistence type="predicted"/>
<feature type="transmembrane region" description="Helical" evidence="8">
    <location>
        <begin position="76"/>
        <end position="100"/>
    </location>
</feature>
<evidence type="ECO:0000256" key="8">
    <source>
        <dbReference type="SAM" id="Phobius"/>
    </source>
</evidence>
<evidence type="ECO:0000256" key="2">
    <source>
        <dbReference type="ARBA" id="ARBA00022448"/>
    </source>
</evidence>
<dbReference type="GO" id="GO:0008324">
    <property type="term" value="F:monoatomic cation transmembrane transporter activity"/>
    <property type="evidence" value="ECO:0007669"/>
    <property type="project" value="InterPro"/>
</dbReference>
<evidence type="ECO:0000256" key="1">
    <source>
        <dbReference type="ARBA" id="ARBA00004651"/>
    </source>
</evidence>
<dbReference type="STRING" id="633697.EubceDRAFT1_2363"/>
<dbReference type="EMBL" id="CM001487">
    <property type="protein sequence ID" value="EIM58097.1"/>
    <property type="molecule type" value="Genomic_DNA"/>
</dbReference>
<keyword evidence="7 8" id="KW-0472">Membrane</keyword>
<keyword evidence="3" id="KW-1003">Cell membrane</keyword>
<feature type="transmembrane region" description="Helical" evidence="8">
    <location>
        <begin position="12"/>
        <end position="33"/>
    </location>
</feature>
<evidence type="ECO:0000256" key="5">
    <source>
        <dbReference type="ARBA" id="ARBA00022989"/>
    </source>
</evidence>
<feature type="transmembrane region" description="Helical" evidence="8">
    <location>
        <begin position="306"/>
        <end position="334"/>
    </location>
</feature>
<evidence type="ECO:0000256" key="7">
    <source>
        <dbReference type="ARBA" id="ARBA00023136"/>
    </source>
</evidence>
<evidence type="ECO:0000256" key="3">
    <source>
        <dbReference type="ARBA" id="ARBA00022475"/>
    </source>
</evidence>
<feature type="transmembrane region" description="Helical" evidence="8">
    <location>
        <begin position="127"/>
        <end position="151"/>
    </location>
</feature>
<feature type="transmembrane region" description="Helical" evidence="8">
    <location>
        <begin position="362"/>
        <end position="386"/>
    </location>
</feature>
<keyword evidence="5 8" id="KW-1133">Transmembrane helix</keyword>
<dbReference type="PANTHER" id="PTHR32024:SF1">
    <property type="entry name" value="KTR SYSTEM POTASSIUM UPTAKE PROTEIN B"/>
    <property type="match status" value="1"/>
</dbReference>
<feature type="transmembrane region" description="Helical" evidence="8">
    <location>
        <begin position="45"/>
        <end position="64"/>
    </location>
</feature>
<feature type="transmembrane region" description="Helical" evidence="8">
    <location>
        <begin position="241"/>
        <end position="260"/>
    </location>
</feature>
<accession>I5AWC4</accession>
<dbReference type="eggNOG" id="COG0168">
    <property type="taxonomic scope" value="Bacteria"/>
</dbReference>
<evidence type="ECO:0000313" key="9">
    <source>
        <dbReference type="EMBL" id="EIM58097.1"/>
    </source>
</evidence>
<dbReference type="Proteomes" id="UP000005753">
    <property type="component" value="Chromosome"/>
</dbReference>
<dbReference type="AlphaFoldDB" id="I5AWC4"/>
<keyword evidence="4 8" id="KW-0812">Transmembrane</keyword>
<dbReference type="HOGENOM" id="CLU_026429_0_1_9"/>